<name>D3V7B9_XENBS</name>
<dbReference type="AlphaFoldDB" id="D3V7B9"/>
<protein>
    <submittedName>
        <fullName evidence="1">Uncharacterized protein</fullName>
    </submittedName>
</protein>
<gene>
    <name evidence="1" type="ordered locus">XBJ1_2607</name>
</gene>
<evidence type="ECO:0000313" key="2">
    <source>
        <dbReference type="Proteomes" id="UP000002045"/>
    </source>
</evidence>
<accession>D3V7B9</accession>
<reference evidence="1" key="1">
    <citation type="journal article" date="2011" name="PLoS ONE">
        <title>The entomopathogenic bacterial endosymbionts xenorhabdus and photorhabdus: convergent lifestyles from divergent genomes.</title>
        <authorList>
            <person name="Chaston J.M."/>
            <person name="Suen G."/>
            <person name="Tucker S.L."/>
            <person name="Andersen A.W."/>
            <person name="Bhasin A."/>
            <person name="Bode E."/>
            <person name="Bode H.B."/>
            <person name="Brachmann A.O."/>
            <person name="Cowles C.E."/>
            <person name="Cowles K.N."/>
            <person name="Darby C."/>
            <person name="de Leon L."/>
            <person name="Drace K."/>
            <person name="Du Z."/>
            <person name="Givaudan A."/>
            <person name="Herbert Tran E.E."/>
            <person name="Jewell K.A."/>
            <person name="Knack J.J."/>
            <person name="Krasomil-Osterfeld K.C."/>
            <person name="Kukor R."/>
            <person name="Lanois A."/>
            <person name="Latreille P."/>
            <person name="Leimgruber N.K."/>
            <person name="Lipke C.M."/>
            <person name="Liu R."/>
            <person name="Lu X."/>
            <person name="Martens E.C."/>
            <person name="Marri P.R."/>
            <person name="Medigue C."/>
            <person name="Menard M.L."/>
            <person name="Miller N.M."/>
            <person name="Morales-Soto N."/>
            <person name="Norton S."/>
            <person name="Ogier J.C."/>
            <person name="Orchard S.S."/>
            <person name="Park D."/>
            <person name="Park Y."/>
            <person name="Qurollo B.A."/>
            <person name="Sugar D.R."/>
            <person name="Richards G.R."/>
            <person name="Rouy Z."/>
            <person name="Slominski B."/>
            <person name="Slominski K."/>
            <person name="Snyder H."/>
            <person name="Tjaden B.C."/>
            <person name="van der Hoeven R."/>
            <person name="Welch R.D."/>
            <person name="Wheeler C."/>
            <person name="Xiang B."/>
            <person name="Barbazuk B."/>
            <person name="Gaudriault S."/>
            <person name="Goodner B."/>
            <person name="Slater S.C."/>
            <person name="Forst S."/>
            <person name="Goldman B.S."/>
            <person name="Goodrich-Blair H."/>
        </authorList>
    </citation>
    <scope>NUCLEOTIDE SEQUENCE [LARGE SCALE GENOMIC DNA]</scope>
    <source>
        <strain evidence="1">SS-2004</strain>
    </source>
</reference>
<dbReference type="STRING" id="406818.XBJ1_2607"/>
<organism evidence="1 2">
    <name type="scientific">Xenorhabdus bovienii (strain SS-2004)</name>
    <name type="common">Xenorhabdus nematophila subsp. bovienii</name>
    <dbReference type="NCBI Taxonomy" id="406818"/>
    <lineage>
        <taxon>Bacteria</taxon>
        <taxon>Pseudomonadati</taxon>
        <taxon>Pseudomonadota</taxon>
        <taxon>Gammaproteobacteria</taxon>
        <taxon>Enterobacterales</taxon>
        <taxon>Morganellaceae</taxon>
        <taxon>Xenorhabdus</taxon>
    </lineage>
</organism>
<sequence length="49" mass="5428">MDENPLFIAQLNAIGSTFPHPFSQLPAILTFNITEQSPEDRRGCVVVGR</sequence>
<evidence type="ECO:0000313" key="1">
    <source>
        <dbReference type="EMBL" id="CBJ81731.1"/>
    </source>
</evidence>
<proteinExistence type="predicted"/>
<dbReference type="EMBL" id="FN667741">
    <property type="protein sequence ID" value="CBJ81731.1"/>
    <property type="molecule type" value="Genomic_DNA"/>
</dbReference>
<dbReference type="Proteomes" id="UP000002045">
    <property type="component" value="Chromosome"/>
</dbReference>
<dbReference type="HOGENOM" id="CLU_3142340_0_0_6"/>
<dbReference type="KEGG" id="xbo:XBJ1_2607"/>